<keyword evidence="8 9" id="KW-0067">ATP-binding</keyword>
<evidence type="ECO:0000256" key="8">
    <source>
        <dbReference type="ARBA" id="ARBA00022840"/>
    </source>
</evidence>
<dbReference type="GO" id="GO:0005524">
    <property type="term" value="F:ATP binding"/>
    <property type="evidence" value="ECO:0007669"/>
    <property type="project" value="UniProtKB-KW"/>
</dbReference>
<evidence type="ECO:0000256" key="4">
    <source>
        <dbReference type="ARBA" id="ARBA00014846"/>
    </source>
</evidence>
<dbReference type="GO" id="GO:0035299">
    <property type="term" value="F:inositol-1,3,4,5,6-pentakisphosphate 2-kinase activity"/>
    <property type="evidence" value="ECO:0007669"/>
    <property type="project" value="UniProtKB-EC"/>
</dbReference>
<dbReference type="EC" id="2.7.1.158" evidence="3 9"/>
<dbReference type="GO" id="GO:0032958">
    <property type="term" value="P:inositol phosphate biosynthetic process"/>
    <property type="evidence" value="ECO:0007669"/>
    <property type="project" value="TreeGrafter"/>
</dbReference>
<keyword evidence="12" id="KW-1185">Reference proteome</keyword>
<evidence type="ECO:0000313" key="12">
    <source>
        <dbReference type="Proteomes" id="UP000031575"/>
    </source>
</evidence>
<comment type="domain">
    <text evidence="9">The EXKPK motif is conserved in inositol-pentakisphosphate 2-kinases of both family 1 and 2.</text>
</comment>
<dbReference type="Proteomes" id="UP000031575">
    <property type="component" value="Unassembled WGS sequence"/>
</dbReference>
<dbReference type="AlphaFoldDB" id="A0A0C2IT41"/>
<feature type="compositionally biased region" description="Low complexity" evidence="10">
    <location>
        <begin position="268"/>
        <end position="289"/>
    </location>
</feature>
<evidence type="ECO:0000256" key="7">
    <source>
        <dbReference type="ARBA" id="ARBA00022777"/>
    </source>
</evidence>
<evidence type="ECO:0000313" key="11">
    <source>
        <dbReference type="EMBL" id="KIH88147.1"/>
    </source>
</evidence>
<organism evidence="11 12">
    <name type="scientific">Sporothrix brasiliensis 5110</name>
    <dbReference type="NCBI Taxonomy" id="1398154"/>
    <lineage>
        <taxon>Eukaryota</taxon>
        <taxon>Fungi</taxon>
        <taxon>Dikarya</taxon>
        <taxon>Ascomycota</taxon>
        <taxon>Pezizomycotina</taxon>
        <taxon>Sordariomycetes</taxon>
        <taxon>Sordariomycetidae</taxon>
        <taxon>Ophiostomatales</taxon>
        <taxon>Ophiostomataceae</taxon>
        <taxon>Sporothrix</taxon>
    </lineage>
</organism>
<dbReference type="RefSeq" id="XP_040616157.1">
    <property type="nucleotide sequence ID" value="XM_040765453.1"/>
</dbReference>
<evidence type="ECO:0000256" key="2">
    <source>
        <dbReference type="ARBA" id="ARBA00008305"/>
    </source>
</evidence>
<comment type="caution">
    <text evidence="11">The sequence shown here is derived from an EMBL/GenBank/DDBJ whole genome shotgun (WGS) entry which is preliminary data.</text>
</comment>
<dbReference type="PANTHER" id="PTHR14456">
    <property type="entry name" value="INOSITOL POLYPHOSPHATE KINASE 1"/>
    <property type="match status" value="1"/>
</dbReference>
<dbReference type="HOGENOM" id="CLU_031304_2_0_1"/>
<comment type="function">
    <text evidence="1">Has kinase activity and phosphorylates inositol-1,3,4,5,6-pentakisphosphate (Ins(1,3,4,5,6)P5) to produce 1,2,3,4,5,6-hexakisphosphate (InsP6), also known as phytate.</text>
</comment>
<evidence type="ECO:0000256" key="1">
    <source>
        <dbReference type="ARBA" id="ARBA00003979"/>
    </source>
</evidence>
<comment type="function">
    <text evidence="9">Phosphorylates Ins(1,3,4,5,6)P5 at position 2 to form Ins(1,2,3,4,5,6)P6 (InsP6 or phytate).</text>
</comment>
<evidence type="ECO:0000256" key="10">
    <source>
        <dbReference type="SAM" id="MobiDB-lite"/>
    </source>
</evidence>
<evidence type="ECO:0000256" key="6">
    <source>
        <dbReference type="ARBA" id="ARBA00022741"/>
    </source>
</evidence>
<evidence type="ECO:0000256" key="5">
    <source>
        <dbReference type="ARBA" id="ARBA00022679"/>
    </source>
</evidence>
<protein>
    <recommendedName>
        <fullName evidence="4 9">Inositol-pentakisphosphate 2-kinase</fullName>
        <ecNumber evidence="3 9">2.7.1.158</ecNumber>
    </recommendedName>
</protein>
<comment type="catalytic activity">
    <reaction evidence="9">
        <text>1D-myo-inositol 1,3,4,5,6-pentakisphosphate + ATP = 1D-myo-inositol hexakisphosphate + ADP + H(+)</text>
        <dbReference type="Rhea" id="RHEA:20313"/>
        <dbReference type="ChEBI" id="CHEBI:15378"/>
        <dbReference type="ChEBI" id="CHEBI:30616"/>
        <dbReference type="ChEBI" id="CHEBI:57733"/>
        <dbReference type="ChEBI" id="CHEBI:58130"/>
        <dbReference type="ChEBI" id="CHEBI:456216"/>
        <dbReference type="EC" id="2.7.1.158"/>
    </reaction>
</comment>
<evidence type="ECO:0000256" key="9">
    <source>
        <dbReference type="RuleBase" id="RU364126"/>
    </source>
</evidence>
<gene>
    <name evidence="11" type="ORF">SPBR_07199</name>
</gene>
<comment type="similarity">
    <text evidence="2">Belongs to the IPK1 type 1 family.</text>
</comment>
<dbReference type="Pfam" id="PF06090">
    <property type="entry name" value="Ins_P5_2-kin"/>
    <property type="match status" value="1"/>
</dbReference>
<keyword evidence="5 9" id="KW-0808">Transferase</keyword>
<proteinExistence type="inferred from homology"/>
<dbReference type="EMBL" id="AWTV01000009">
    <property type="protein sequence ID" value="KIH88147.1"/>
    <property type="molecule type" value="Genomic_DNA"/>
</dbReference>
<sequence length="487" mass="51469">MAAEADAAADDTLNGRYYASSASAAADVASLPPISHTQSRTQAPLHQLPTPPMITRIPSAVTCAFVGEGSANAVFCVVPANDVDDASDCTPDAQDAADVRDTQAVKAVKPVKDANPKAAYAGPLSTHLLRIPKAGPGVSPTTCLEHHVYYSSVLRPLLGAEWLVGQHLVQGIVSTGVHAVLDGLLQDLDRSHRRRPDWVGTGVAPNVDVALLVEDMTSACKRASSSASTTTTIQCKPKWLVQSPSAPAGARRCRTCALSAASAAASPRLPGKVTTANGATKGATNGHAGRTAKVDKAHKIKPCPMVLVADPPTTPQEEAELEAALWDYVCKHFGSAVSFPPSSPFATPFNAATPPVALLKARPAIIQWLRTTDLFRRIAAIQAEYDPHGAIAVGLETGDALDRLQTAMTLRDCTCFLRVTTGLTGDASFSAAPVSVSAKLGDLDRKDGRLKLARWQAQERALLAGGFYLGTEEPRQQTRCWLERQRD</sequence>
<accession>A0A0C2IT41</accession>
<keyword evidence="6 9" id="KW-0547">Nucleotide-binding</keyword>
<feature type="region of interest" description="Disordered" evidence="10">
    <location>
        <begin position="268"/>
        <end position="294"/>
    </location>
</feature>
<dbReference type="PANTHER" id="PTHR14456:SF2">
    <property type="entry name" value="INOSITOL-PENTAKISPHOSPHATE 2-KINASE"/>
    <property type="match status" value="1"/>
</dbReference>
<dbReference type="GeneID" id="63680374"/>
<dbReference type="OrthoDB" id="272370at2759"/>
<name>A0A0C2IT41_9PEZI</name>
<reference evidence="11 12" key="1">
    <citation type="journal article" date="2014" name="BMC Genomics">
        <title>Comparative genomics of the major fungal agents of human and animal Sporotrichosis: Sporothrix schenckii and Sporothrix brasiliensis.</title>
        <authorList>
            <person name="Teixeira M.M."/>
            <person name="de Almeida L.G."/>
            <person name="Kubitschek-Barreira P."/>
            <person name="Alves F.L."/>
            <person name="Kioshima E.S."/>
            <person name="Abadio A.K."/>
            <person name="Fernandes L."/>
            <person name="Derengowski L.S."/>
            <person name="Ferreira K.S."/>
            <person name="Souza R.C."/>
            <person name="Ruiz J.C."/>
            <person name="de Andrade N.C."/>
            <person name="Paes H.C."/>
            <person name="Nicola A.M."/>
            <person name="Albuquerque P."/>
            <person name="Gerber A.L."/>
            <person name="Martins V.P."/>
            <person name="Peconick L.D."/>
            <person name="Neto A.V."/>
            <person name="Chaucanez C.B."/>
            <person name="Silva P.A."/>
            <person name="Cunha O.L."/>
            <person name="de Oliveira F.F."/>
            <person name="dos Santos T.C."/>
            <person name="Barros A.L."/>
            <person name="Soares M.A."/>
            <person name="de Oliveira L.M."/>
            <person name="Marini M.M."/>
            <person name="Villalobos-Duno H."/>
            <person name="Cunha M.M."/>
            <person name="de Hoog S."/>
            <person name="da Silveira J.F."/>
            <person name="Henrissat B."/>
            <person name="Nino-Vega G.A."/>
            <person name="Cisalpino P.S."/>
            <person name="Mora-Montes H.M."/>
            <person name="Almeida S.R."/>
            <person name="Stajich J.E."/>
            <person name="Lopes-Bezerra L.M."/>
            <person name="Vasconcelos A.T."/>
            <person name="Felipe M.S."/>
        </authorList>
    </citation>
    <scope>NUCLEOTIDE SEQUENCE [LARGE SCALE GENOMIC DNA]</scope>
    <source>
        <strain evidence="11 12">5110</strain>
    </source>
</reference>
<dbReference type="VEuPathDB" id="FungiDB:SPBR_07199"/>
<evidence type="ECO:0000256" key="3">
    <source>
        <dbReference type="ARBA" id="ARBA00012023"/>
    </source>
</evidence>
<dbReference type="InterPro" id="IPR009286">
    <property type="entry name" value="Ins_P5_2-kin"/>
</dbReference>
<keyword evidence="7 9" id="KW-0418">Kinase</keyword>
<dbReference type="GO" id="GO:0005634">
    <property type="term" value="C:nucleus"/>
    <property type="evidence" value="ECO:0007669"/>
    <property type="project" value="TreeGrafter"/>
</dbReference>